<dbReference type="PROSITE" id="PS00018">
    <property type="entry name" value="EF_HAND_1"/>
    <property type="match status" value="2"/>
</dbReference>
<dbReference type="SMART" id="SM00054">
    <property type="entry name" value="EFh"/>
    <property type="match status" value="3"/>
</dbReference>
<keyword evidence="6" id="KW-1185">Reference proteome</keyword>
<feature type="domain" description="EF-hand" evidence="4">
    <location>
        <begin position="46"/>
        <end position="81"/>
    </location>
</feature>
<dbReference type="Pfam" id="PF13202">
    <property type="entry name" value="EF-hand_5"/>
    <property type="match status" value="1"/>
</dbReference>
<organism evidence="5 6">
    <name type="scientific">Aureococcus anophagefferens</name>
    <name type="common">Harmful bloom alga</name>
    <dbReference type="NCBI Taxonomy" id="44056"/>
    <lineage>
        <taxon>Eukaryota</taxon>
        <taxon>Sar</taxon>
        <taxon>Stramenopiles</taxon>
        <taxon>Ochrophyta</taxon>
        <taxon>Pelagophyceae</taxon>
        <taxon>Pelagomonadales</taxon>
        <taxon>Pelagomonadaceae</taxon>
        <taxon>Aureococcus</taxon>
    </lineage>
</organism>
<evidence type="ECO:0000256" key="2">
    <source>
        <dbReference type="ARBA" id="ARBA00022737"/>
    </source>
</evidence>
<dbReference type="PANTHER" id="PTHR23048:SF0">
    <property type="entry name" value="CALMODULIN LIKE 3"/>
    <property type="match status" value="1"/>
</dbReference>
<proteinExistence type="predicted"/>
<evidence type="ECO:0000256" key="1">
    <source>
        <dbReference type="ARBA" id="ARBA00020786"/>
    </source>
</evidence>
<dbReference type="PANTHER" id="PTHR23048">
    <property type="entry name" value="MYOSIN LIGHT CHAIN 1, 3"/>
    <property type="match status" value="1"/>
</dbReference>
<comment type="caution">
    <text evidence="5">The sequence shown here is derived from an EMBL/GenBank/DDBJ whole genome shotgun (WGS) entry which is preliminary data.</text>
</comment>
<name>A0ABR1FR75_AURAN</name>
<dbReference type="Pfam" id="PF13499">
    <property type="entry name" value="EF-hand_7"/>
    <property type="match status" value="1"/>
</dbReference>
<dbReference type="PROSITE" id="PS50222">
    <property type="entry name" value="EF_HAND_2"/>
    <property type="match status" value="3"/>
</dbReference>
<feature type="domain" description="EF-hand" evidence="4">
    <location>
        <begin position="10"/>
        <end position="45"/>
    </location>
</feature>
<protein>
    <recommendedName>
        <fullName evidence="1">Calmodulin</fullName>
    </recommendedName>
</protein>
<dbReference type="InterPro" id="IPR011992">
    <property type="entry name" value="EF-hand-dom_pair"/>
</dbReference>
<dbReference type="SUPFAM" id="SSF47473">
    <property type="entry name" value="EF-hand"/>
    <property type="match status" value="1"/>
</dbReference>
<evidence type="ECO:0000313" key="6">
    <source>
        <dbReference type="Proteomes" id="UP001363151"/>
    </source>
</evidence>
<evidence type="ECO:0000313" key="5">
    <source>
        <dbReference type="EMBL" id="KAK7236225.1"/>
    </source>
</evidence>
<reference evidence="5 6" key="1">
    <citation type="submission" date="2024-03" db="EMBL/GenBank/DDBJ databases">
        <title>Aureococcus anophagefferens CCMP1851 and Kratosvirus quantuckense: Draft genome of a second virus-susceptible host strain in the model system.</title>
        <authorList>
            <person name="Chase E."/>
            <person name="Truchon A.R."/>
            <person name="Schepens W."/>
            <person name="Wilhelm S.W."/>
        </authorList>
    </citation>
    <scope>NUCLEOTIDE SEQUENCE [LARGE SCALE GENOMIC DNA]</scope>
    <source>
        <strain evidence="5 6">CCMP1851</strain>
    </source>
</reference>
<dbReference type="InterPro" id="IPR002048">
    <property type="entry name" value="EF_hand_dom"/>
</dbReference>
<keyword evidence="3" id="KW-0106">Calcium</keyword>
<dbReference type="CDD" id="cd00051">
    <property type="entry name" value="EFh"/>
    <property type="match status" value="1"/>
</dbReference>
<dbReference type="EMBL" id="JBBJCI010000285">
    <property type="protein sequence ID" value="KAK7236225.1"/>
    <property type="molecule type" value="Genomic_DNA"/>
</dbReference>
<dbReference type="Proteomes" id="UP001363151">
    <property type="component" value="Unassembled WGS sequence"/>
</dbReference>
<feature type="domain" description="EF-hand" evidence="4">
    <location>
        <begin position="122"/>
        <end position="152"/>
    </location>
</feature>
<evidence type="ECO:0000259" key="4">
    <source>
        <dbReference type="PROSITE" id="PS50222"/>
    </source>
</evidence>
<accession>A0ABR1FR75</accession>
<keyword evidence="2" id="KW-0677">Repeat</keyword>
<dbReference type="InterPro" id="IPR018247">
    <property type="entry name" value="EF_Hand_1_Ca_BS"/>
</dbReference>
<evidence type="ECO:0000256" key="3">
    <source>
        <dbReference type="ARBA" id="ARBA00022837"/>
    </source>
</evidence>
<dbReference type="InterPro" id="IPR050230">
    <property type="entry name" value="CALM/Myosin/TropC-like"/>
</dbReference>
<sequence>MVLSQDEIDGGARRCRDAFLAFDKDRSGTIDVWELRQVLEAMGQKPTEEELFQMISEVDENMSGSIDFAEFLKVIENQKDRAENFDDENDMIDAFVACGGRPDKHGHVRRETLVKIIKHDFGLTIDIEELINKIDTDLSGEIEFEEFKALLS</sequence>
<dbReference type="Gene3D" id="1.10.238.10">
    <property type="entry name" value="EF-hand"/>
    <property type="match status" value="2"/>
</dbReference>
<gene>
    <name evidence="5" type="ORF">SO694_0006105</name>
</gene>